<evidence type="ECO:0000256" key="7">
    <source>
        <dbReference type="ARBA" id="ARBA00022622"/>
    </source>
</evidence>
<dbReference type="Proteomes" id="UP001159042">
    <property type="component" value="Unassembled WGS sequence"/>
</dbReference>
<feature type="signal peptide" evidence="21">
    <location>
        <begin position="1"/>
        <end position="24"/>
    </location>
</feature>
<dbReference type="InterPro" id="IPR034016">
    <property type="entry name" value="M1_APN-typ"/>
</dbReference>
<evidence type="ECO:0000256" key="20">
    <source>
        <dbReference type="PIRSR" id="PIRSR634016-4"/>
    </source>
</evidence>
<keyword evidence="11" id="KW-0378">Hydrolase</keyword>
<evidence type="ECO:0000256" key="2">
    <source>
        <dbReference type="ARBA" id="ARBA00004609"/>
    </source>
</evidence>
<dbReference type="PRINTS" id="PR00756">
    <property type="entry name" value="ALADIPTASE"/>
</dbReference>
<dbReference type="InterPro" id="IPR027268">
    <property type="entry name" value="Peptidase_M4/M1_CTD_sf"/>
</dbReference>
<feature type="domain" description="Peptidase M1 membrane alanine aminopeptidase" evidence="22">
    <location>
        <begin position="1141"/>
        <end position="1356"/>
    </location>
</feature>
<keyword evidence="16" id="KW-0325">Glycoprotein</keyword>
<organism evidence="25 26">
    <name type="scientific">Exocentrus adspersus</name>
    <dbReference type="NCBI Taxonomy" id="1586481"/>
    <lineage>
        <taxon>Eukaryota</taxon>
        <taxon>Metazoa</taxon>
        <taxon>Ecdysozoa</taxon>
        <taxon>Arthropoda</taxon>
        <taxon>Hexapoda</taxon>
        <taxon>Insecta</taxon>
        <taxon>Pterygota</taxon>
        <taxon>Neoptera</taxon>
        <taxon>Endopterygota</taxon>
        <taxon>Coleoptera</taxon>
        <taxon>Polyphaga</taxon>
        <taxon>Cucujiformia</taxon>
        <taxon>Chrysomeloidea</taxon>
        <taxon>Cerambycidae</taxon>
        <taxon>Lamiinae</taxon>
        <taxon>Acanthocinini</taxon>
        <taxon>Exocentrus</taxon>
    </lineage>
</organism>
<dbReference type="Gene3D" id="1.10.390.10">
    <property type="entry name" value="Neutral Protease Domain 2"/>
    <property type="match status" value="2"/>
</dbReference>
<evidence type="ECO:0000256" key="19">
    <source>
        <dbReference type="PIRSR" id="PIRSR634016-3"/>
    </source>
</evidence>
<evidence type="ECO:0000256" key="17">
    <source>
        <dbReference type="ARBA" id="ARBA00023288"/>
    </source>
</evidence>
<dbReference type="GO" id="GO:0098552">
    <property type="term" value="C:side of membrane"/>
    <property type="evidence" value="ECO:0007669"/>
    <property type="project" value="UniProtKB-KW"/>
</dbReference>
<dbReference type="GO" id="GO:0008270">
    <property type="term" value="F:zinc ion binding"/>
    <property type="evidence" value="ECO:0007669"/>
    <property type="project" value="InterPro"/>
</dbReference>
<evidence type="ECO:0000256" key="4">
    <source>
        <dbReference type="ARBA" id="ARBA00012564"/>
    </source>
</evidence>
<dbReference type="FunFam" id="1.10.390.10:FF:000019">
    <property type="entry name" value="Aminopeptidase"/>
    <property type="match status" value="2"/>
</dbReference>
<feature type="chain" id="PRO_5043608679" description="Aminopeptidase N" evidence="21">
    <location>
        <begin position="25"/>
        <end position="1861"/>
    </location>
</feature>
<evidence type="ECO:0000256" key="11">
    <source>
        <dbReference type="ARBA" id="ARBA00022801"/>
    </source>
</evidence>
<dbReference type="EC" id="3.4.11.2" evidence="4"/>
<feature type="domain" description="Aminopeptidase N-like N-terminal" evidence="24">
    <location>
        <begin position="37"/>
        <end position="220"/>
    </location>
</feature>
<keyword evidence="14" id="KW-0472">Membrane</keyword>
<dbReference type="FunFam" id="1.25.50.20:FF:000001">
    <property type="entry name" value="Aminopeptidase"/>
    <property type="match status" value="1"/>
</dbReference>
<dbReference type="InterPro" id="IPR045357">
    <property type="entry name" value="Aminopeptidase_N-like_N"/>
</dbReference>
<dbReference type="Gene3D" id="2.60.40.1730">
    <property type="entry name" value="tricorn interacting facor f3 domain"/>
    <property type="match status" value="2"/>
</dbReference>
<sequence length="1861" mass="209823">MGELRTLLKTIFLSLAIAATQSDAATPKDRLPGESIPSHYSLDLILDPRSATYDGTVEIIFDTTNASVSTIHLHTSNETITITSALLNFNYACNATGYDKGYEIITLECPVNSSKDKDNSLVLKFQGKFTTGDMTGLYKSTYTEDGKENVLLATQFESSAARSAFPCFDEPELKATFDIFITHPDDYNVLANTPVKKQYTVASKQLQTQFETTPKMSTYLVAFIVSKFVSSGNDTKKSYDYQVFSRPGAKEYTGIATTYGPKLVDLLSKWTGIDYNDLGDKQAYQVAVPDFAAGAMENWGLITYREIELLDEKNNTSNAAKQRIISVIAHELTHQWFGDYVTLDWWSDAWLNEGFATYFEYYIPDQLDDKLDTMRQFVVNELHVALQADAVSSALPLTSHADSEAEYSAKFDTLTYSKGASVIRMLKNIIGEKAFKDGLHQYLTKNNYSNADPSALLSSFAAQTPVELDKIMHNWIYESGFPLVTITRNDSSLILSQERFSLQKPNNTETTEWYIPISYTTEASKNFNVNISAWLNPNSTLEIKLDKPMSWIIFNLRQAGYYRVNYDTHSWNHIIEALKSHTSDIDVLNRAQLVDDIFNIAKAGRIDYETAFDLAEYLKNETEYYPWVAAVKVLTFIGEKLDDDKAVKQLESKILSWINKAFPPSNETADQTHIGKLKEVLIQDWACRVGQSQCIDYAKNTFQSYKANRTLPDYNKRGLVFCHGFRNSLNLSDDYDFLFNLFKTTPSVVEKNEIIASLGCTEDPDILNKYLLETIAKNSSIRRQDAALVFKAAYSHSAVGTNVTLSFLENNLKAIAEVYKGMNAVPSLVLGLADRVNSDEGAERLTKVIKDNSNIEGVKLISQQAIDIMTANRNWAKTYTALTMGALQPLLTTILALAVTQSKAAILPADRLPGVFSPSHYSLDLILDPRSSTYDGFVEIIYDSKDTLISLMDLHASLPTLKITSALLNFKHGCNPTYYDIDYEIVTLECPYNTTKLEDNSLVIHFEGKFTVDDMTGLYKSTYTEEGEENVLLATYFAPAAARNVFPCFDEPELKATFDIFITHPEDFIALANTPVQKQYTVGFNQIKTQFGTTPKMSTYLVAFVVSKFVSTSSDIGKDYDYQIFTRAGAKEYTSVAATYTPKLIDLLGNWTGIEYKDLGNKQAYQVAIPDFGVSAMENWGLITFREVALLDEKNKTPSASKQRIIATVAHELAHQWFGDYVTLDWWSDAWLNEGFATYFQNYIPDQLDDKLDMMKQFVVNELQEALQADALTSASPLSSPVYGKTQYDSKFDTISYSKGAGIVRMLQSIIGEKAFKDGLHQYLTKNKYNNTAPSELLNSFATQTPLKLDKIMYNWIYESGFPLVTMSRNKSFLILSQEKFTLQNLSNAVVTEWNIPISYTTAAKKNFNVDISAWLNPNSTLEIKLDDPASWIVFNLRRTGYYRVNYDTRSWNHIIEALVNHTADIDVLNRAQLVDDIFNIARAGRIEYKMAFDLAEYLVNETEYYPWVAALKALSFIRGKLGDDEAEKLLESRILFWINKAFPPGNQIVAKTHVDRLKEVLILDSACRSGQSECISYTKETFQSYKVNSTLPDYNKRGLVFCHGFRNSLNSSEDYEFLLNLFKTSSSVVEQNDILTSLACTEDPYILNRYLSETIAENTSIKRQDVSLVFKAVYSQSSIGVDACLKFLQMNMIAVPQVYKGLNVLPSLILGLADKANSDDQVERFLKLLKDYSNIESVKLVNQKATDITTANRNWTKTYAVGIKELLKDNKNAAHVIAPQAQQLLQQQEHPRLGLDWEQQLELGEQQDFTDDFEQQELAGAFLSARVRLLASSTKLACSEDFLQPHSGNRKRFGQCCSQN</sequence>
<feature type="domain" description="Peptidase M1 membrane alanine aminopeptidase" evidence="22">
    <location>
        <begin position="282"/>
        <end position="475"/>
    </location>
</feature>
<evidence type="ECO:0000256" key="13">
    <source>
        <dbReference type="ARBA" id="ARBA00023049"/>
    </source>
</evidence>
<comment type="similarity">
    <text evidence="3">Belongs to the peptidase M1 family.</text>
</comment>
<evidence type="ECO:0000256" key="9">
    <source>
        <dbReference type="ARBA" id="ARBA00022723"/>
    </source>
</evidence>
<dbReference type="PANTHER" id="PTHR11533:SF301">
    <property type="entry name" value="AMINOPEPTIDASE"/>
    <property type="match status" value="1"/>
</dbReference>
<dbReference type="GO" id="GO:0005737">
    <property type="term" value="C:cytoplasm"/>
    <property type="evidence" value="ECO:0007669"/>
    <property type="project" value="TreeGrafter"/>
</dbReference>
<evidence type="ECO:0000256" key="10">
    <source>
        <dbReference type="ARBA" id="ARBA00022729"/>
    </source>
</evidence>
<keyword evidence="10 21" id="KW-0732">Signal</keyword>
<dbReference type="SUPFAM" id="SSF63737">
    <property type="entry name" value="Leukotriene A4 hydrolase N-terminal domain"/>
    <property type="match status" value="2"/>
</dbReference>
<evidence type="ECO:0000256" key="3">
    <source>
        <dbReference type="ARBA" id="ARBA00010136"/>
    </source>
</evidence>
<evidence type="ECO:0000256" key="12">
    <source>
        <dbReference type="ARBA" id="ARBA00022833"/>
    </source>
</evidence>
<dbReference type="GO" id="GO:0005615">
    <property type="term" value="C:extracellular space"/>
    <property type="evidence" value="ECO:0007669"/>
    <property type="project" value="TreeGrafter"/>
</dbReference>
<keyword evidence="6" id="KW-1003">Cell membrane</keyword>
<dbReference type="InterPro" id="IPR042097">
    <property type="entry name" value="Aminopeptidase_N-like_N_sf"/>
</dbReference>
<feature type="binding site" evidence="19">
    <location>
        <position position="330"/>
    </location>
    <ligand>
        <name>Zn(2+)</name>
        <dbReference type="ChEBI" id="CHEBI:29105"/>
        <note>catalytic</note>
    </ligand>
</feature>
<keyword evidence="26" id="KW-1185">Reference proteome</keyword>
<feature type="active site" description="Proton acceptor" evidence="18">
    <location>
        <position position="331"/>
    </location>
</feature>
<feature type="site" description="Transition state stabilizer" evidence="20">
    <location>
        <position position="416"/>
    </location>
</feature>
<evidence type="ECO:0000256" key="16">
    <source>
        <dbReference type="ARBA" id="ARBA00023180"/>
    </source>
</evidence>
<evidence type="ECO:0000256" key="5">
    <source>
        <dbReference type="ARBA" id="ARBA00015611"/>
    </source>
</evidence>
<dbReference type="InterPro" id="IPR024571">
    <property type="entry name" value="ERAP1-like_C_dom"/>
</dbReference>
<keyword evidence="7" id="KW-0336">GPI-anchor</keyword>
<dbReference type="Gene3D" id="2.60.40.1910">
    <property type="match status" value="2"/>
</dbReference>
<dbReference type="Pfam" id="PF01433">
    <property type="entry name" value="Peptidase_M1"/>
    <property type="match status" value="2"/>
</dbReference>
<evidence type="ECO:0000313" key="25">
    <source>
        <dbReference type="EMBL" id="KAJ8921494.1"/>
    </source>
</evidence>
<reference evidence="25 26" key="1">
    <citation type="journal article" date="2023" name="Insect Mol. Biol.">
        <title>Genome sequencing provides insights into the evolution of gene families encoding plant cell wall-degrading enzymes in longhorned beetles.</title>
        <authorList>
            <person name="Shin N.R."/>
            <person name="Okamura Y."/>
            <person name="Kirsch R."/>
            <person name="Pauchet Y."/>
        </authorList>
    </citation>
    <scope>NUCLEOTIDE SEQUENCE [LARGE SCALE GENOMIC DNA]</scope>
    <source>
        <strain evidence="25">EAD_L_NR</strain>
    </source>
</reference>
<evidence type="ECO:0000256" key="6">
    <source>
        <dbReference type="ARBA" id="ARBA00022475"/>
    </source>
</evidence>
<keyword evidence="12 19" id="KW-0862">Zinc</keyword>
<dbReference type="GO" id="GO:0070006">
    <property type="term" value="F:metalloaminopeptidase activity"/>
    <property type="evidence" value="ECO:0007669"/>
    <property type="project" value="TreeGrafter"/>
</dbReference>
<dbReference type="Pfam" id="PF17900">
    <property type="entry name" value="Peptidase_M1_N"/>
    <property type="match status" value="2"/>
</dbReference>
<evidence type="ECO:0000256" key="18">
    <source>
        <dbReference type="PIRSR" id="PIRSR634016-1"/>
    </source>
</evidence>
<dbReference type="Gene3D" id="1.25.50.20">
    <property type="match status" value="2"/>
</dbReference>
<evidence type="ECO:0000313" key="26">
    <source>
        <dbReference type="Proteomes" id="UP001159042"/>
    </source>
</evidence>
<dbReference type="InterPro" id="IPR014782">
    <property type="entry name" value="Peptidase_M1_dom"/>
</dbReference>
<dbReference type="GO" id="GO:0043171">
    <property type="term" value="P:peptide catabolic process"/>
    <property type="evidence" value="ECO:0007669"/>
    <property type="project" value="TreeGrafter"/>
</dbReference>
<evidence type="ECO:0000256" key="14">
    <source>
        <dbReference type="ARBA" id="ARBA00023136"/>
    </source>
</evidence>
<feature type="binding site" evidence="19">
    <location>
        <position position="334"/>
    </location>
    <ligand>
        <name>Zn(2+)</name>
        <dbReference type="ChEBI" id="CHEBI:29105"/>
        <note>catalytic</note>
    </ligand>
</feature>
<dbReference type="GO" id="GO:0006508">
    <property type="term" value="P:proteolysis"/>
    <property type="evidence" value="ECO:0007669"/>
    <property type="project" value="UniProtKB-KW"/>
</dbReference>
<dbReference type="GO" id="GO:0005886">
    <property type="term" value="C:plasma membrane"/>
    <property type="evidence" value="ECO:0007669"/>
    <property type="project" value="UniProtKB-SubCell"/>
</dbReference>
<dbReference type="GO" id="GO:0042277">
    <property type="term" value="F:peptide binding"/>
    <property type="evidence" value="ECO:0007669"/>
    <property type="project" value="TreeGrafter"/>
</dbReference>
<dbReference type="Pfam" id="PF11838">
    <property type="entry name" value="ERAP1_C"/>
    <property type="match status" value="2"/>
</dbReference>
<dbReference type="SUPFAM" id="SSF55486">
    <property type="entry name" value="Metalloproteases ('zincins'), catalytic domain"/>
    <property type="match status" value="2"/>
</dbReference>
<dbReference type="GO" id="GO:0016285">
    <property type="term" value="F:alanyl aminopeptidase activity"/>
    <property type="evidence" value="ECO:0007669"/>
    <property type="project" value="UniProtKB-EC"/>
</dbReference>
<dbReference type="FunFam" id="2.60.40.1910:FF:000008">
    <property type="entry name" value="Aminopeptidase"/>
    <property type="match status" value="2"/>
</dbReference>
<evidence type="ECO:0000256" key="8">
    <source>
        <dbReference type="ARBA" id="ARBA00022670"/>
    </source>
</evidence>
<keyword evidence="15" id="KW-1015">Disulfide bond</keyword>
<keyword evidence="8" id="KW-0645">Protease</keyword>
<dbReference type="EMBL" id="JANEYG010000010">
    <property type="protein sequence ID" value="KAJ8921494.1"/>
    <property type="molecule type" value="Genomic_DNA"/>
</dbReference>
<evidence type="ECO:0000256" key="15">
    <source>
        <dbReference type="ARBA" id="ARBA00023157"/>
    </source>
</evidence>
<accession>A0AAV8W583</accession>
<feature type="domain" description="Aminopeptidase N-like N-terminal" evidence="24">
    <location>
        <begin position="918"/>
        <end position="1101"/>
    </location>
</feature>
<keyword evidence="13" id="KW-0482">Metalloprotease</keyword>
<proteinExistence type="inferred from homology"/>
<protein>
    <recommendedName>
        <fullName evidence="5">Aminopeptidase N</fullName>
        <ecNumber evidence="4">3.4.11.2</ecNumber>
    </recommendedName>
</protein>
<gene>
    <name evidence="25" type="ORF">NQ315_003112</name>
</gene>
<feature type="binding site" evidence="19">
    <location>
        <position position="353"/>
    </location>
    <ligand>
        <name>Zn(2+)</name>
        <dbReference type="ChEBI" id="CHEBI:29105"/>
        <note>catalytic</note>
    </ligand>
</feature>
<dbReference type="PANTHER" id="PTHR11533">
    <property type="entry name" value="PROTEASE M1 ZINC METALLOPROTEASE"/>
    <property type="match status" value="1"/>
</dbReference>
<evidence type="ECO:0000256" key="1">
    <source>
        <dbReference type="ARBA" id="ARBA00000098"/>
    </source>
</evidence>
<comment type="cofactor">
    <cofactor evidence="19">
        <name>Zn(2+)</name>
        <dbReference type="ChEBI" id="CHEBI:29105"/>
    </cofactor>
    <text evidence="19">Binds 1 zinc ion per subunit.</text>
</comment>
<comment type="caution">
    <text evidence="25">The sequence shown here is derived from an EMBL/GenBank/DDBJ whole genome shotgun (WGS) entry which is preliminary data.</text>
</comment>
<comment type="catalytic activity">
    <reaction evidence="1">
        <text>Release of an N-terminal amino acid, Xaa-|-Yaa- from a peptide, amide or arylamide. Xaa is preferably Ala, but may be most amino acids including Pro (slow action). When a terminal hydrophobic residue is followed by a prolyl residue, the two may be released as an intact Xaa-Pro dipeptide.</text>
        <dbReference type="EC" id="3.4.11.2"/>
    </reaction>
</comment>
<evidence type="ECO:0000256" key="21">
    <source>
        <dbReference type="SAM" id="SignalP"/>
    </source>
</evidence>
<name>A0AAV8W583_9CUCU</name>
<dbReference type="InterPro" id="IPR050344">
    <property type="entry name" value="Peptidase_M1_aminopeptidases"/>
</dbReference>
<keyword evidence="9 19" id="KW-0479">Metal-binding</keyword>
<feature type="domain" description="ERAP1-like C-terminal" evidence="23">
    <location>
        <begin position="1432"/>
        <end position="1746"/>
    </location>
</feature>
<evidence type="ECO:0000259" key="24">
    <source>
        <dbReference type="Pfam" id="PF17900"/>
    </source>
</evidence>
<keyword evidence="17" id="KW-0449">Lipoprotein</keyword>
<dbReference type="InterPro" id="IPR001930">
    <property type="entry name" value="Peptidase_M1"/>
</dbReference>
<comment type="subcellular location">
    <subcellularLocation>
        <location evidence="2">Cell membrane</location>
        <topology evidence="2">Lipid-anchor</topology>
        <topology evidence="2">GPI-anchor</topology>
    </subcellularLocation>
</comment>
<dbReference type="CDD" id="cd09601">
    <property type="entry name" value="M1_APN-Q_like"/>
    <property type="match status" value="2"/>
</dbReference>
<evidence type="ECO:0000259" key="22">
    <source>
        <dbReference type="Pfam" id="PF01433"/>
    </source>
</evidence>
<evidence type="ECO:0000259" key="23">
    <source>
        <dbReference type="Pfam" id="PF11838"/>
    </source>
</evidence>
<feature type="domain" description="ERAP1-like C-terminal" evidence="23">
    <location>
        <begin position="551"/>
        <end position="869"/>
    </location>
</feature>